<keyword evidence="3" id="KW-1185">Reference proteome</keyword>
<feature type="compositionally biased region" description="Low complexity" evidence="1">
    <location>
        <begin position="174"/>
        <end position="188"/>
    </location>
</feature>
<name>A0A9Q9EM92_9PEZI</name>
<evidence type="ECO:0000313" key="3">
    <source>
        <dbReference type="Proteomes" id="UP001056384"/>
    </source>
</evidence>
<organism evidence="2 3">
    <name type="scientific">Septoria linicola</name>
    <dbReference type="NCBI Taxonomy" id="215465"/>
    <lineage>
        <taxon>Eukaryota</taxon>
        <taxon>Fungi</taxon>
        <taxon>Dikarya</taxon>
        <taxon>Ascomycota</taxon>
        <taxon>Pezizomycotina</taxon>
        <taxon>Dothideomycetes</taxon>
        <taxon>Dothideomycetidae</taxon>
        <taxon>Mycosphaerellales</taxon>
        <taxon>Mycosphaerellaceae</taxon>
        <taxon>Septoria</taxon>
    </lineage>
</organism>
<dbReference type="AlphaFoldDB" id="A0A9Q9EM92"/>
<feature type="compositionally biased region" description="Polar residues" evidence="1">
    <location>
        <begin position="189"/>
        <end position="199"/>
    </location>
</feature>
<reference evidence="2" key="1">
    <citation type="submission" date="2022-06" db="EMBL/GenBank/DDBJ databases">
        <title>Complete genome sequences of two strains of the flax pathogen Septoria linicola.</title>
        <authorList>
            <person name="Lapalu N."/>
            <person name="Simon A."/>
            <person name="Demenou B."/>
            <person name="Paumier D."/>
            <person name="Guillot M.-P."/>
            <person name="Gout L."/>
            <person name="Valade R."/>
        </authorList>
    </citation>
    <scope>NUCLEOTIDE SEQUENCE</scope>
    <source>
        <strain evidence="2">SE15195</strain>
    </source>
</reference>
<accession>A0A9Q9EM92</accession>
<feature type="compositionally biased region" description="Polar residues" evidence="1">
    <location>
        <begin position="216"/>
        <end position="232"/>
    </location>
</feature>
<dbReference type="Proteomes" id="UP001056384">
    <property type="component" value="Chromosome 7"/>
</dbReference>
<proteinExistence type="predicted"/>
<evidence type="ECO:0000313" key="2">
    <source>
        <dbReference type="EMBL" id="USW55229.1"/>
    </source>
</evidence>
<feature type="region of interest" description="Disordered" evidence="1">
    <location>
        <begin position="334"/>
        <end position="378"/>
    </location>
</feature>
<sequence>MAHQGTSPQAGPSQARMCLFEIQFSWHNVTRTAHIKGLTSSRPTGSRFKELVCLDGVHQDAAYITEVCRALRNMSRLSPQTRASRVREFMSNRELCENQYSSWTWHICFWCSGRTSQDLVFLRDLVERELQIALTTESVGIALAVFCEHQGMILGSRPYPAVSRTPQPLPPASPQSSPASTPQSTATAGSHSPTTQASDQSDEHQRLIELSTIAKATTSPVRQLTSPSQTQCPWGPHPLGNRAPQYSKFRLWNRLTPPWAPEYGLQFVRNRSPGTDRSPVDQDEWRQKLFWDPAILEIPPPTRKGPSWMTWEDKRPCKPPHVPALQDTWQRSSIPLAPAPNHTPPAFGVIGDGRPQSKEQAMAKQWRLKRPTRADGLL</sequence>
<feature type="region of interest" description="Disordered" evidence="1">
    <location>
        <begin position="216"/>
        <end position="238"/>
    </location>
</feature>
<protein>
    <submittedName>
        <fullName evidence="2">Uncharacterized protein</fullName>
    </submittedName>
</protein>
<evidence type="ECO:0000256" key="1">
    <source>
        <dbReference type="SAM" id="MobiDB-lite"/>
    </source>
</evidence>
<dbReference type="EMBL" id="CP099424">
    <property type="protein sequence ID" value="USW55229.1"/>
    <property type="molecule type" value="Genomic_DNA"/>
</dbReference>
<gene>
    <name evidence="2" type="ORF">Slin15195_G085480</name>
</gene>
<feature type="region of interest" description="Disordered" evidence="1">
    <location>
        <begin position="158"/>
        <end position="204"/>
    </location>
</feature>